<evidence type="ECO:0000256" key="1">
    <source>
        <dbReference type="SAM" id="Phobius"/>
    </source>
</evidence>
<accession>A0AAW4J1Z8</accession>
<evidence type="ECO:0000313" key="2">
    <source>
        <dbReference type="EMBL" id="MBO3656975.1"/>
    </source>
</evidence>
<name>A0AAW4J1Z8_ACIHA</name>
<evidence type="ECO:0000313" key="3">
    <source>
        <dbReference type="Proteomes" id="UP000670925"/>
    </source>
</evidence>
<gene>
    <name evidence="2" type="ORF">J5N55_02580</name>
</gene>
<proteinExistence type="predicted"/>
<dbReference type="AlphaFoldDB" id="A0AAW4J1Z8"/>
<feature type="transmembrane region" description="Helical" evidence="1">
    <location>
        <begin position="43"/>
        <end position="60"/>
    </location>
</feature>
<comment type="caution">
    <text evidence="2">The sequence shown here is derived from an EMBL/GenBank/DDBJ whole genome shotgun (WGS) entry which is preliminary data.</text>
</comment>
<organism evidence="2 3">
    <name type="scientific">Acinetobacter haemolyticus</name>
    <dbReference type="NCBI Taxonomy" id="29430"/>
    <lineage>
        <taxon>Bacteria</taxon>
        <taxon>Pseudomonadati</taxon>
        <taxon>Pseudomonadota</taxon>
        <taxon>Gammaproteobacteria</taxon>
        <taxon>Moraxellales</taxon>
        <taxon>Moraxellaceae</taxon>
        <taxon>Acinetobacter</taxon>
    </lineage>
</organism>
<reference evidence="2" key="1">
    <citation type="submission" date="2021-03" db="EMBL/GenBank/DDBJ databases">
        <title>Acinetobacter spp. whole-genome sequenced from Terengganu.</title>
        <authorList>
            <person name="Mohd Rani F."/>
        </authorList>
    </citation>
    <scope>NUCLEOTIDE SEQUENCE</scope>
    <source>
        <strain evidence="2">AC1502</strain>
    </source>
</reference>
<keyword evidence="1" id="KW-1133">Transmembrane helix</keyword>
<sequence>MAYVCEVLQIVDNVQTCVQWTEYSFLQSLAITRSQMTVIAKEIGSICAILIAYTFIAKAVKLA</sequence>
<protein>
    <submittedName>
        <fullName evidence="2">Uncharacterized protein</fullName>
    </submittedName>
</protein>
<dbReference type="Proteomes" id="UP000670925">
    <property type="component" value="Unassembled WGS sequence"/>
</dbReference>
<keyword evidence="1" id="KW-0472">Membrane</keyword>
<dbReference type="RefSeq" id="WP_206261637.1">
    <property type="nucleotide sequence ID" value="NZ_JAGFOT010000002.1"/>
</dbReference>
<dbReference type="EMBL" id="JAGFOT010000002">
    <property type="protein sequence ID" value="MBO3656975.1"/>
    <property type="molecule type" value="Genomic_DNA"/>
</dbReference>
<keyword evidence="1" id="KW-0812">Transmembrane</keyword>